<keyword evidence="2" id="KW-1185">Reference proteome</keyword>
<sequence length="121" mass="13161">MTRALCVASAQVPKNKKMPTSALRSSGGVCRSLASACVHLPGGRYPLLLLHVSSLGSNPGHVQEPARRRLFREVALVRFDHAGPEARISSTLPAKKGPRPEAGLEVLARKRMMRQPDFQAR</sequence>
<gene>
    <name evidence="1" type="ORF">NDU88_000722</name>
</gene>
<dbReference type="Proteomes" id="UP001066276">
    <property type="component" value="Chromosome 3_1"/>
</dbReference>
<protein>
    <submittedName>
        <fullName evidence="1">Uncharacterized protein</fullName>
    </submittedName>
</protein>
<reference evidence="1" key="1">
    <citation type="journal article" date="2022" name="bioRxiv">
        <title>Sequencing and chromosome-scale assembly of the giantPleurodeles waltlgenome.</title>
        <authorList>
            <person name="Brown T."/>
            <person name="Elewa A."/>
            <person name="Iarovenko S."/>
            <person name="Subramanian E."/>
            <person name="Araus A.J."/>
            <person name="Petzold A."/>
            <person name="Susuki M."/>
            <person name="Suzuki K.-i.T."/>
            <person name="Hayashi T."/>
            <person name="Toyoda A."/>
            <person name="Oliveira C."/>
            <person name="Osipova E."/>
            <person name="Leigh N.D."/>
            <person name="Simon A."/>
            <person name="Yun M.H."/>
        </authorList>
    </citation>
    <scope>NUCLEOTIDE SEQUENCE</scope>
    <source>
        <strain evidence="1">20211129_DDA</strain>
        <tissue evidence="1">Liver</tissue>
    </source>
</reference>
<organism evidence="1 2">
    <name type="scientific">Pleurodeles waltl</name>
    <name type="common">Iberian ribbed newt</name>
    <dbReference type="NCBI Taxonomy" id="8319"/>
    <lineage>
        <taxon>Eukaryota</taxon>
        <taxon>Metazoa</taxon>
        <taxon>Chordata</taxon>
        <taxon>Craniata</taxon>
        <taxon>Vertebrata</taxon>
        <taxon>Euteleostomi</taxon>
        <taxon>Amphibia</taxon>
        <taxon>Batrachia</taxon>
        <taxon>Caudata</taxon>
        <taxon>Salamandroidea</taxon>
        <taxon>Salamandridae</taxon>
        <taxon>Pleurodelinae</taxon>
        <taxon>Pleurodeles</taxon>
    </lineage>
</organism>
<evidence type="ECO:0000313" key="1">
    <source>
        <dbReference type="EMBL" id="KAJ1183912.1"/>
    </source>
</evidence>
<dbReference type="AlphaFoldDB" id="A0AAV7U4T7"/>
<evidence type="ECO:0000313" key="2">
    <source>
        <dbReference type="Proteomes" id="UP001066276"/>
    </source>
</evidence>
<accession>A0AAV7U4T7</accession>
<dbReference type="EMBL" id="JANPWB010000005">
    <property type="protein sequence ID" value="KAJ1183912.1"/>
    <property type="molecule type" value="Genomic_DNA"/>
</dbReference>
<name>A0AAV7U4T7_PLEWA</name>
<comment type="caution">
    <text evidence="1">The sequence shown here is derived from an EMBL/GenBank/DDBJ whole genome shotgun (WGS) entry which is preliminary data.</text>
</comment>
<proteinExistence type="predicted"/>